<dbReference type="EMBL" id="LXQA010123676">
    <property type="protein sequence ID" value="MCI21182.1"/>
    <property type="molecule type" value="Genomic_DNA"/>
</dbReference>
<organism evidence="1 2">
    <name type="scientific">Trifolium medium</name>
    <dbReference type="NCBI Taxonomy" id="97028"/>
    <lineage>
        <taxon>Eukaryota</taxon>
        <taxon>Viridiplantae</taxon>
        <taxon>Streptophyta</taxon>
        <taxon>Embryophyta</taxon>
        <taxon>Tracheophyta</taxon>
        <taxon>Spermatophyta</taxon>
        <taxon>Magnoliopsida</taxon>
        <taxon>eudicotyledons</taxon>
        <taxon>Gunneridae</taxon>
        <taxon>Pentapetalae</taxon>
        <taxon>rosids</taxon>
        <taxon>fabids</taxon>
        <taxon>Fabales</taxon>
        <taxon>Fabaceae</taxon>
        <taxon>Papilionoideae</taxon>
        <taxon>50 kb inversion clade</taxon>
        <taxon>NPAAA clade</taxon>
        <taxon>Hologalegina</taxon>
        <taxon>IRL clade</taxon>
        <taxon>Trifolieae</taxon>
        <taxon>Trifolium</taxon>
    </lineage>
</organism>
<reference evidence="1 2" key="1">
    <citation type="journal article" date="2018" name="Front. Plant Sci.">
        <title>Red Clover (Trifolium pratense) and Zigzag Clover (T. medium) - A Picture of Genomic Similarities and Differences.</title>
        <authorList>
            <person name="Dluhosova J."/>
            <person name="Istvanek J."/>
            <person name="Nedelnik J."/>
            <person name="Repkova J."/>
        </authorList>
    </citation>
    <scope>NUCLEOTIDE SEQUENCE [LARGE SCALE GENOMIC DNA]</scope>
    <source>
        <strain evidence="2">cv. 10/8</strain>
        <tissue evidence="1">Leaf</tissue>
    </source>
</reference>
<name>A0A392QBC0_9FABA</name>
<proteinExistence type="predicted"/>
<evidence type="ECO:0000313" key="2">
    <source>
        <dbReference type="Proteomes" id="UP000265520"/>
    </source>
</evidence>
<feature type="non-terminal residue" evidence="1">
    <location>
        <position position="1"/>
    </location>
</feature>
<dbReference type="AlphaFoldDB" id="A0A392QBC0"/>
<sequence length="75" mass="8060">EADSKDNETHHLSLNAMRGSHGVGTIRFTSQVGSIRVKILVDGGSSDNFIQPRVAQVLKLPVEPILNLRVLVGNG</sequence>
<evidence type="ECO:0000313" key="1">
    <source>
        <dbReference type="EMBL" id="MCI21182.1"/>
    </source>
</evidence>
<accession>A0A392QBC0</accession>
<keyword evidence="2" id="KW-1185">Reference proteome</keyword>
<comment type="caution">
    <text evidence="1">The sequence shown here is derived from an EMBL/GenBank/DDBJ whole genome shotgun (WGS) entry which is preliminary data.</text>
</comment>
<dbReference type="Proteomes" id="UP000265520">
    <property type="component" value="Unassembled WGS sequence"/>
</dbReference>
<protein>
    <submittedName>
        <fullName evidence="1">Uncharacterized protein</fullName>
    </submittedName>
</protein>